<sequence>MFGPIMVFIVVAVYLAVVGMFAAFLMPKLFVKLPLTIENVELGLLACLLITLCIWLILIP</sequence>
<dbReference type="EMBL" id="LAZR01009252">
    <property type="protein sequence ID" value="KKM73740.1"/>
    <property type="molecule type" value="Genomic_DNA"/>
</dbReference>
<comment type="caution">
    <text evidence="2">The sequence shown here is derived from an EMBL/GenBank/DDBJ whole genome shotgun (WGS) entry which is preliminary data.</text>
</comment>
<gene>
    <name evidence="2" type="ORF">LCGC14_1407370</name>
</gene>
<feature type="transmembrane region" description="Helical" evidence="1">
    <location>
        <begin position="42"/>
        <end position="59"/>
    </location>
</feature>
<keyword evidence="1" id="KW-1133">Transmembrane helix</keyword>
<evidence type="ECO:0000256" key="1">
    <source>
        <dbReference type="SAM" id="Phobius"/>
    </source>
</evidence>
<keyword evidence="1" id="KW-0472">Membrane</keyword>
<proteinExistence type="predicted"/>
<organism evidence="2">
    <name type="scientific">marine sediment metagenome</name>
    <dbReference type="NCBI Taxonomy" id="412755"/>
    <lineage>
        <taxon>unclassified sequences</taxon>
        <taxon>metagenomes</taxon>
        <taxon>ecological metagenomes</taxon>
    </lineage>
</organism>
<name>A0A0F9MAK3_9ZZZZ</name>
<reference evidence="2" key="1">
    <citation type="journal article" date="2015" name="Nature">
        <title>Complex archaea that bridge the gap between prokaryotes and eukaryotes.</title>
        <authorList>
            <person name="Spang A."/>
            <person name="Saw J.H."/>
            <person name="Jorgensen S.L."/>
            <person name="Zaremba-Niedzwiedzka K."/>
            <person name="Martijn J."/>
            <person name="Lind A.E."/>
            <person name="van Eijk R."/>
            <person name="Schleper C."/>
            <person name="Guy L."/>
            <person name="Ettema T.J."/>
        </authorList>
    </citation>
    <scope>NUCLEOTIDE SEQUENCE</scope>
</reference>
<accession>A0A0F9MAK3</accession>
<keyword evidence="1" id="KW-0812">Transmembrane</keyword>
<dbReference type="AlphaFoldDB" id="A0A0F9MAK3"/>
<protein>
    <submittedName>
        <fullName evidence="2">Uncharacterized protein</fullName>
    </submittedName>
</protein>
<evidence type="ECO:0000313" key="2">
    <source>
        <dbReference type="EMBL" id="KKM73740.1"/>
    </source>
</evidence>
<feature type="transmembrane region" description="Helical" evidence="1">
    <location>
        <begin position="6"/>
        <end position="30"/>
    </location>
</feature>